<dbReference type="EMBL" id="PYGK01000005">
    <property type="protein sequence ID" value="PSL30742.1"/>
    <property type="molecule type" value="Genomic_DNA"/>
</dbReference>
<name>A0A2P8G9V7_9BACT</name>
<dbReference type="NCBIfam" id="TIGR04183">
    <property type="entry name" value="Por_Secre_tail"/>
    <property type="match status" value="1"/>
</dbReference>
<dbReference type="Gene3D" id="2.60.40.3080">
    <property type="match status" value="1"/>
</dbReference>
<proteinExistence type="predicted"/>
<dbReference type="RefSeq" id="WP_106602595.1">
    <property type="nucleotide sequence ID" value="NZ_PYGK01000005.1"/>
</dbReference>
<reference evidence="3 4" key="1">
    <citation type="submission" date="2018-03" db="EMBL/GenBank/DDBJ databases">
        <title>Genomic Encyclopedia of Archaeal and Bacterial Type Strains, Phase II (KMG-II): from individual species to whole genera.</title>
        <authorList>
            <person name="Goeker M."/>
        </authorList>
    </citation>
    <scope>NUCLEOTIDE SEQUENCE [LARGE SCALE GENOMIC DNA]</scope>
    <source>
        <strain evidence="3 4">DSM 18107</strain>
    </source>
</reference>
<comment type="caution">
    <text evidence="3">The sequence shown here is derived from an EMBL/GenBank/DDBJ whole genome shotgun (WGS) entry which is preliminary data.</text>
</comment>
<feature type="domain" description="Secretion system C-terminal sorting" evidence="2">
    <location>
        <begin position="232"/>
        <end position="298"/>
    </location>
</feature>
<evidence type="ECO:0000313" key="3">
    <source>
        <dbReference type="EMBL" id="PSL30742.1"/>
    </source>
</evidence>
<dbReference type="Pfam" id="PF18962">
    <property type="entry name" value="Por_Secre_tail"/>
    <property type="match status" value="1"/>
</dbReference>
<keyword evidence="4" id="KW-1185">Reference proteome</keyword>
<keyword evidence="1" id="KW-0732">Signal</keyword>
<feature type="signal peptide" evidence="1">
    <location>
        <begin position="1"/>
        <end position="19"/>
    </location>
</feature>
<protein>
    <submittedName>
        <fullName evidence="3">Putative secreted protein (Por secretion system target)</fullName>
    </submittedName>
</protein>
<dbReference type="AlphaFoldDB" id="A0A2P8G9V7"/>
<feature type="chain" id="PRO_5015204132" evidence="1">
    <location>
        <begin position="20"/>
        <end position="305"/>
    </location>
</feature>
<dbReference type="InterPro" id="IPR026444">
    <property type="entry name" value="Secre_tail"/>
</dbReference>
<gene>
    <name evidence="3" type="ORF">CLV42_105103</name>
</gene>
<dbReference type="OrthoDB" id="599549at2"/>
<organism evidence="3 4">
    <name type="scientific">Chitinophaga ginsengisoli</name>
    <dbReference type="NCBI Taxonomy" id="363837"/>
    <lineage>
        <taxon>Bacteria</taxon>
        <taxon>Pseudomonadati</taxon>
        <taxon>Bacteroidota</taxon>
        <taxon>Chitinophagia</taxon>
        <taxon>Chitinophagales</taxon>
        <taxon>Chitinophagaceae</taxon>
        <taxon>Chitinophaga</taxon>
    </lineage>
</organism>
<sequence length="305" mass="33813">MKRSLLLFVVLALGQMAIAKNPVISCADSRSYTKDAAVTYMDLTYRYLRPCSDTVVLVAHVYNRTSPKFTVVWYNGAVGDSIYVSVALNNILSSYTAVLKNPLGTVIDRDTLKVLPQQDLHPTLEIHRSAVLNNDTLMAFPQQPASGIEYFYKWYRGVWEIQEGDFPVLINPAPGTYKVYVRNSAGCSGVTDTVQFARTTDSSLNASAANASRFASINDQGEVTLGANKVKVFPNPSRGQVSLQFEQPLQKTVTVNIYNLQGRVMYTRTTTQQLQPLELSGLPKGYYLIELKGNGEKKVLPLILQ</sequence>
<evidence type="ECO:0000256" key="1">
    <source>
        <dbReference type="SAM" id="SignalP"/>
    </source>
</evidence>
<dbReference type="Proteomes" id="UP000240978">
    <property type="component" value="Unassembled WGS sequence"/>
</dbReference>
<evidence type="ECO:0000313" key="4">
    <source>
        <dbReference type="Proteomes" id="UP000240978"/>
    </source>
</evidence>
<accession>A0A2P8G9V7</accession>
<evidence type="ECO:0000259" key="2">
    <source>
        <dbReference type="Pfam" id="PF18962"/>
    </source>
</evidence>